<evidence type="ECO:0000313" key="2">
    <source>
        <dbReference type="EMBL" id="TMS32797.1"/>
    </source>
</evidence>
<dbReference type="EMBL" id="CM016762">
    <property type="protein sequence ID" value="TMS32797.1"/>
    <property type="molecule type" value="Genomic_DNA"/>
</dbReference>
<reference evidence="2 3" key="2">
    <citation type="journal article" date="2019" name="G3 (Bethesda)">
        <title>Hybrid Assembly of the Genome of the Entomopathogenic Nematode Steinernema carpocapsae Identifies the X-Chromosome.</title>
        <authorList>
            <person name="Serra L."/>
            <person name="Macchietto M."/>
            <person name="Macias-Munoz A."/>
            <person name="McGill C.J."/>
            <person name="Rodriguez I.M."/>
            <person name="Rodriguez B."/>
            <person name="Murad R."/>
            <person name="Mortazavi A."/>
        </authorList>
    </citation>
    <scope>NUCLEOTIDE SEQUENCE [LARGE SCALE GENOMIC DNA]</scope>
    <source>
        <strain evidence="2 3">ALL</strain>
    </source>
</reference>
<accession>A0A4U8UKZ6</accession>
<dbReference type="OrthoDB" id="9991235at2759"/>
<comment type="caution">
    <text evidence="2">The sequence shown here is derived from an EMBL/GenBank/DDBJ whole genome shotgun (WGS) entry which is preliminary data.</text>
</comment>
<feature type="compositionally biased region" description="Low complexity" evidence="1">
    <location>
        <begin position="19"/>
        <end position="37"/>
    </location>
</feature>
<feature type="compositionally biased region" description="Polar residues" evidence="1">
    <location>
        <begin position="1"/>
        <end position="16"/>
    </location>
</feature>
<protein>
    <submittedName>
        <fullName evidence="2">Uncharacterized protein</fullName>
    </submittedName>
</protein>
<proteinExistence type="predicted"/>
<evidence type="ECO:0000256" key="1">
    <source>
        <dbReference type="SAM" id="MobiDB-lite"/>
    </source>
</evidence>
<organism evidence="2 3">
    <name type="scientific">Steinernema carpocapsae</name>
    <name type="common">Entomopathogenic nematode</name>
    <dbReference type="NCBI Taxonomy" id="34508"/>
    <lineage>
        <taxon>Eukaryota</taxon>
        <taxon>Metazoa</taxon>
        <taxon>Ecdysozoa</taxon>
        <taxon>Nematoda</taxon>
        <taxon>Chromadorea</taxon>
        <taxon>Rhabditida</taxon>
        <taxon>Tylenchina</taxon>
        <taxon>Panagrolaimomorpha</taxon>
        <taxon>Strongyloidoidea</taxon>
        <taxon>Steinernematidae</taxon>
        <taxon>Steinernema</taxon>
    </lineage>
</organism>
<feature type="region of interest" description="Disordered" evidence="1">
    <location>
        <begin position="1"/>
        <end position="82"/>
    </location>
</feature>
<name>A0A4U8UKZ6_STECR</name>
<dbReference type="Proteomes" id="UP000298663">
    <property type="component" value="Chromosome X"/>
</dbReference>
<keyword evidence="3" id="KW-1185">Reference proteome</keyword>
<evidence type="ECO:0000313" key="3">
    <source>
        <dbReference type="Proteomes" id="UP000298663"/>
    </source>
</evidence>
<sequence>MPTTRSALTSLTTFRVTQRLPPRAPSASPRSRGSRTASESDGPQPSRLLGQGEGGSGERGDGPTYAPQEPLPDASNNSANPFFEFLGDDGRSYSLKTANEDLGAFLKLDDSVYSMIRCMKPSHPDFIKAQKIFDDLESRRIPPLIMEIDGLSNQNAEEFKAFLREAIARKVDPNESDEFFVFERFNRNGNSQNVRNSSYKVDLGENRLPVDLKLGRFLI</sequence>
<reference evidence="2 3" key="1">
    <citation type="journal article" date="2015" name="Genome Biol.">
        <title>Comparative genomics of Steinernema reveals deeply conserved gene regulatory networks.</title>
        <authorList>
            <person name="Dillman A.R."/>
            <person name="Macchietto M."/>
            <person name="Porter C.F."/>
            <person name="Rogers A."/>
            <person name="Williams B."/>
            <person name="Antoshechkin I."/>
            <person name="Lee M.M."/>
            <person name="Goodwin Z."/>
            <person name="Lu X."/>
            <person name="Lewis E.E."/>
            <person name="Goodrich-Blair H."/>
            <person name="Stock S.P."/>
            <person name="Adams B.J."/>
            <person name="Sternberg P.W."/>
            <person name="Mortazavi A."/>
        </authorList>
    </citation>
    <scope>NUCLEOTIDE SEQUENCE [LARGE SCALE GENOMIC DNA]</scope>
    <source>
        <strain evidence="2 3">ALL</strain>
    </source>
</reference>
<dbReference type="EMBL" id="AZBU02000001">
    <property type="protein sequence ID" value="TMS32797.1"/>
    <property type="molecule type" value="Genomic_DNA"/>
</dbReference>
<dbReference type="AlphaFoldDB" id="A0A4U8UKZ6"/>
<gene>
    <name evidence="2" type="ORF">L596_000598</name>
</gene>